<keyword evidence="2" id="KW-1185">Reference proteome</keyword>
<organism evidence="1 2">
    <name type="scientific">Triparma verrucosa</name>
    <dbReference type="NCBI Taxonomy" id="1606542"/>
    <lineage>
        <taxon>Eukaryota</taxon>
        <taxon>Sar</taxon>
        <taxon>Stramenopiles</taxon>
        <taxon>Ochrophyta</taxon>
        <taxon>Bolidophyceae</taxon>
        <taxon>Parmales</taxon>
        <taxon>Triparmaceae</taxon>
        <taxon>Triparma</taxon>
    </lineage>
</organism>
<accession>A0A9W7KUZ3</accession>
<evidence type="ECO:0000313" key="1">
    <source>
        <dbReference type="EMBL" id="GMI12245.1"/>
    </source>
</evidence>
<dbReference type="AlphaFoldDB" id="A0A9W7KUZ3"/>
<comment type="caution">
    <text evidence="1">The sequence shown here is derived from an EMBL/GenBank/DDBJ whole genome shotgun (WGS) entry which is preliminary data.</text>
</comment>
<protein>
    <submittedName>
        <fullName evidence="1">Uncharacterized protein</fullName>
    </submittedName>
</protein>
<dbReference type="EMBL" id="BRXX01000441">
    <property type="protein sequence ID" value="GMI12245.1"/>
    <property type="molecule type" value="Genomic_DNA"/>
</dbReference>
<proteinExistence type="predicted"/>
<sequence length="207" mass="20569">MATVDWASSAAKAVVADCIAKKRGAMGENGKGYNESLVGIYAEGAVALGCGIRELAKKVVEFEGEEGGGEGSGGGGGGGGGVEALLASAGTLTPIGSSPSVGASGVGAGADDQLAILGKKLDKILEENSSIIVDIRSNILKCNLSENYDLMTKFFVNCKEIVGVLDGIGGAKAPDFVLRIDLLSADGKKGVELGGGEEGATSGTKTT</sequence>
<evidence type="ECO:0000313" key="2">
    <source>
        <dbReference type="Proteomes" id="UP001165160"/>
    </source>
</evidence>
<name>A0A9W7KUZ3_9STRA</name>
<reference evidence="2" key="1">
    <citation type="journal article" date="2023" name="Commun. Biol.">
        <title>Genome analysis of Parmales, the sister group of diatoms, reveals the evolutionary specialization of diatoms from phago-mixotrophs to photoautotrophs.</title>
        <authorList>
            <person name="Ban H."/>
            <person name="Sato S."/>
            <person name="Yoshikawa S."/>
            <person name="Yamada K."/>
            <person name="Nakamura Y."/>
            <person name="Ichinomiya M."/>
            <person name="Sato N."/>
            <person name="Blanc-Mathieu R."/>
            <person name="Endo H."/>
            <person name="Kuwata A."/>
            <person name="Ogata H."/>
        </authorList>
    </citation>
    <scope>NUCLEOTIDE SEQUENCE [LARGE SCALE GENOMIC DNA]</scope>
    <source>
        <strain evidence="2">NIES 3699</strain>
    </source>
</reference>
<gene>
    <name evidence="1" type="ORF">TrVE_jg10495</name>
</gene>
<dbReference type="Proteomes" id="UP001165160">
    <property type="component" value="Unassembled WGS sequence"/>
</dbReference>